<evidence type="ECO:0000256" key="1">
    <source>
        <dbReference type="SAM" id="Phobius"/>
    </source>
</evidence>
<comment type="caution">
    <text evidence="2">The sequence shown here is derived from an EMBL/GenBank/DDBJ whole genome shotgun (WGS) entry which is preliminary data.</text>
</comment>
<organism evidence="2 3">
    <name type="scientific">Nocardioides caeni</name>
    <dbReference type="NCBI Taxonomy" id="574700"/>
    <lineage>
        <taxon>Bacteria</taxon>
        <taxon>Bacillati</taxon>
        <taxon>Actinomycetota</taxon>
        <taxon>Actinomycetes</taxon>
        <taxon>Propionibacteriales</taxon>
        <taxon>Nocardioidaceae</taxon>
        <taxon>Nocardioides</taxon>
    </lineage>
</organism>
<sequence>MQDIETGRAAPDAVGRARAWALPVAVPLALGAALGGLGGWLWWRWWGPAPSGQIYDTVAGPAWYPNPFDPGITADFKGTATFVVIGVGLALALGIAAGLWARNNAIPGLVGVLLASVLGAGLMTWIGQEQSPPDPQEQAAKVEIGTKLPGHLEIASHELDLPDSLADAVGDDDGIIPVTTPWLVWPVGALLGYLVVMLALATTAGATLPSDPRAQHRADPAESV</sequence>
<dbReference type="RefSeq" id="WP_136561274.1">
    <property type="nucleotide sequence ID" value="NZ_BAABLS010000002.1"/>
</dbReference>
<evidence type="ECO:0008006" key="4">
    <source>
        <dbReference type="Google" id="ProtNLM"/>
    </source>
</evidence>
<dbReference type="EMBL" id="STGW01000001">
    <property type="protein sequence ID" value="THV18560.1"/>
    <property type="molecule type" value="Genomic_DNA"/>
</dbReference>
<dbReference type="AlphaFoldDB" id="A0A4S8NNR7"/>
<keyword evidence="1" id="KW-0472">Membrane</keyword>
<evidence type="ECO:0000313" key="2">
    <source>
        <dbReference type="EMBL" id="THV18560.1"/>
    </source>
</evidence>
<reference evidence="2 3" key="1">
    <citation type="journal article" date="2009" name="Int. J. Syst. Evol. Microbiol.">
        <title>Nocardioides caeni sp. nov., isolated from wastewater.</title>
        <authorList>
            <person name="Yoon J.H."/>
            <person name="Kang S.J."/>
            <person name="Park S."/>
            <person name="Kim W."/>
            <person name="Oh T.K."/>
        </authorList>
    </citation>
    <scope>NUCLEOTIDE SEQUENCE [LARGE SCALE GENOMIC DNA]</scope>
    <source>
        <strain evidence="2 3">DSM 23134</strain>
    </source>
</reference>
<keyword evidence="1" id="KW-1133">Transmembrane helix</keyword>
<feature type="transmembrane region" description="Helical" evidence="1">
    <location>
        <begin position="20"/>
        <end position="43"/>
    </location>
</feature>
<feature type="transmembrane region" description="Helical" evidence="1">
    <location>
        <begin position="80"/>
        <end position="101"/>
    </location>
</feature>
<keyword evidence="1" id="KW-0812">Transmembrane</keyword>
<evidence type="ECO:0000313" key="3">
    <source>
        <dbReference type="Proteomes" id="UP000307087"/>
    </source>
</evidence>
<name>A0A4S8NNR7_9ACTN</name>
<proteinExistence type="predicted"/>
<dbReference type="Proteomes" id="UP000307087">
    <property type="component" value="Unassembled WGS sequence"/>
</dbReference>
<keyword evidence="3" id="KW-1185">Reference proteome</keyword>
<protein>
    <recommendedName>
        <fullName evidence="4">DUF2567 domain-containing protein</fullName>
    </recommendedName>
</protein>
<feature type="transmembrane region" description="Helical" evidence="1">
    <location>
        <begin position="108"/>
        <end position="126"/>
    </location>
</feature>
<accession>A0A4S8NNR7</accession>
<gene>
    <name evidence="2" type="ORF">E9934_02820</name>
</gene>
<dbReference type="OrthoDB" id="3790820at2"/>
<feature type="transmembrane region" description="Helical" evidence="1">
    <location>
        <begin position="182"/>
        <end position="208"/>
    </location>
</feature>